<dbReference type="Gene3D" id="3.90.1150.10">
    <property type="entry name" value="Aspartate Aminotransferase, domain 1"/>
    <property type="match status" value="1"/>
</dbReference>
<evidence type="ECO:0000313" key="6">
    <source>
        <dbReference type="WBParaSite" id="ECPE_0001597301-mRNA-1"/>
    </source>
</evidence>
<dbReference type="WBParaSite" id="ECPE_0001597301-mRNA-1">
    <property type="protein sequence ID" value="ECPE_0001597301-mRNA-1"/>
    <property type="gene ID" value="ECPE_0001597301"/>
</dbReference>
<accession>A0A183B9P8</accession>
<keyword evidence="2 3" id="KW-0663">Pyridoxal phosphate</keyword>
<dbReference type="EMBL" id="UZAN01062346">
    <property type="protein sequence ID" value="VDP93205.1"/>
    <property type="molecule type" value="Genomic_DNA"/>
</dbReference>
<comment type="cofactor">
    <cofactor evidence="1 3">
        <name>pyridoxal 5'-phosphate</name>
        <dbReference type="ChEBI" id="CHEBI:597326"/>
    </cofactor>
</comment>
<proteinExistence type="inferred from homology"/>
<organism evidence="6">
    <name type="scientific">Echinostoma caproni</name>
    <dbReference type="NCBI Taxonomy" id="27848"/>
    <lineage>
        <taxon>Eukaryota</taxon>
        <taxon>Metazoa</taxon>
        <taxon>Spiralia</taxon>
        <taxon>Lophotrochozoa</taxon>
        <taxon>Platyhelminthes</taxon>
        <taxon>Trematoda</taxon>
        <taxon>Digenea</taxon>
        <taxon>Plagiorchiida</taxon>
        <taxon>Echinostomata</taxon>
        <taxon>Echinostomatoidea</taxon>
        <taxon>Echinostomatidae</taxon>
        <taxon>Echinostoma</taxon>
    </lineage>
</organism>
<keyword evidence="5" id="KW-1185">Reference proteome</keyword>
<evidence type="ECO:0000256" key="3">
    <source>
        <dbReference type="RuleBase" id="RU362118"/>
    </source>
</evidence>
<protein>
    <submittedName>
        <fullName evidence="6">Cystathionine gamma-lyase</fullName>
    </submittedName>
</protein>
<name>A0A183B9P8_9TREM</name>
<evidence type="ECO:0000256" key="1">
    <source>
        <dbReference type="ARBA" id="ARBA00001933"/>
    </source>
</evidence>
<dbReference type="InterPro" id="IPR015422">
    <property type="entry name" value="PyrdxlP-dep_Trfase_small"/>
</dbReference>
<dbReference type="InterPro" id="IPR000277">
    <property type="entry name" value="Cys/Met-Metab_PyrdxlP-dep_enz"/>
</dbReference>
<evidence type="ECO:0000256" key="2">
    <source>
        <dbReference type="ARBA" id="ARBA00022898"/>
    </source>
</evidence>
<dbReference type="GO" id="GO:0019346">
    <property type="term" value="P:transsulfuration"/>
    <property type="evidence" value="ECO:0007669"/>
    <property type="project" value="InterPro"/>
</dbReference>
<dbReference type="SUPFAM" id="SSF53383">
    <property type="entry name" value="PLP-dependent transferases"/>
    <property type="match status" value="1"/>
</dbReference>
<comment type="similarity">
    <text evidence="3">Belongs to the trans-sulfuration enzymes family.</text>
</comment>
<dbReference type="OrthoDB" id="3512640at2759"/>
<evidence type="ECO:0000313" key="5">
    <source>
        <dbReference type="Proteomes" id="UP000272942"/>
    </source>
</evidence>
<gene>
    <name evidence="4" type="ORF">ECPE_LOCUS15933</name>
</gene>
<reference evidence="4 5" key="2">
    <citation type="submission" date="2018-11" db="EMBL/GenBank/DDBJ databases">
        <authorList>
            <consortium name="Pathogen Informatics"/>
        </authorList>
    </citation>
    <scope>NUCLEOTIDE SEQUENCE [LARGE SCALE GENOMIC DNA]</scope>
    <source>
        <strain evidence="4 5">Egypt</strain>
    </source>
</reference>
<dbReference type="AlphaFoldDB" id="A0A183B9P8"/>
<evidence type="ECO:0000313" key="4">
    <source>
        <dbReference type="EMBL" id="VDP93205.1"/>
    </source>
</evidence>
<dbReference type="Proteomes" id="UP000272942">
    <property type="component" value="Unassembled WGS sequence"/>
</dbReference>
<dbReference type="Pfam" id="PF01053">
    <property type="entry name" value="Cys_Met_Meta_PP"/>
    <property type="match status" value="1"/>
</dbReference>
<dbReference type="GO" id="GO:0030170">
    <property type="term" value="F:pyridoxal phosphate binding"/>
    <property type="evidence" value="ECO:0007669"/>
    <property type="project" value="InterPro"/>
</dbReference>
<dbReference type="InterPro" id="IPR015424">
    <property type="entry name" value="PyrdxlP-dep_Trfase"/>
</dbReference>
<reference evidence="6" key="1">
    <citation type="submission" date="2016-06" db="UniProtKB">
        <authorList>
            <consortium name="WormBaseParasite"/>
        </authorList>
    </citation>
    <scope>IDENTIFICATION</scope>
</reference>
<sequence length="66" mass="7425">MEKLDDKERILQSSIMTHASVPQEIRSQNQISDSMLRLSVGLEDARDLVKALYDALDALPSEPNLE</sequence>